<dbReference type="EMBL" id="JBFXLU010000092">
    <property type="protein sequence ID" value="KAL2843134.1"/>
    <property type="molecule type" value="Genomic_DNA"/>
</dbReference>
<sequence>MSIRKGCRLYPRAILWSALLSLTIVLEGYGSILIQNFLIFPEFKEAFGMPMTTEPLPKYEISSAWQAGLINAAYAGEIIGLVINGFLTEWFGYHRVMVGSLVCLSLLFFLAVFAINVEMLVAAQVLCGLPWGIFQTLSMSYAAEVMPTALRAYLTANINNCWLIGQICSVAIARGCIEIRSEWSFRMPLALQWAFAVPPLLAILFAPESPWWLVRHGRYEHARESLRRLTRTRSDEKVDIDKTVSMLRHTNEVEKYLNGETVSYLSCFKGTDLRRTEIACVVWSTQALCGGTLAGYAPYFYQQAGLSEKNSLNIAIAMFGAALIGGLLSWILLRFFGRRKLWMWGLSLCFAILMITGGVGTMAASESASWTLGSLIVILMLIYDTTIGPVGYVLVAEIPSTRLRIKTVVLARIAFLSMSVVFNIITPRMLNPTAWNWRGKSAFLYAGTAFCCFVWAYFRLPEPRGLTYLELDILFNKKASARKFRLLQRNLESSGYFEMNRTNRQDGNWTG</sequence>
<organism evidence="10 11">
    <name type="scientific">Aspergillus pseudoustus</name>
    <dbReference type="NCBI Taxonomy" id="1810923"/>
    <lineage>
        <taxon>Eukaryota</taxon>
        <taxon>Fungi</taxon>
        <taxon>Dikarya</taxon>
        <taxon>Ascomycota</taxon>
        <taxon>Pezizomycotina</taxon>
        <taxon>Eurotiomycetes</taxon>
        <taxon>Eurotiomycetidae</taxon>
        <taxon>Eurotiales</taxon>
        <taxon>Aspergillaceae</taxon>
        <taxon>Aspergillus</taxon>
        <taxon>Aspergillus subgen. Nidulantes</taxon>
    </lineage>
</organism>
<dbReference type="Pfam" id="PF00083">
    <property type="entry name" value="Sugar_tr"/>
    <property type="match status" value="1"/>
</dbReference>
<feature type="domain" description="Major facilitator superfamily (MFS) profile" evidence="9">
    <location>
        <begin position="16"/>
        <end position="464"/>
    </location>
</feature>
<dbReference type="PANTHER" id="PTHR48022">
    <property type="entry name" value="PLASTIDIC GLUCOSE TRANSPORTER 4"/>
    <property type="match status" value="1"/>
</dbReference>
<dbReference type="PROSITE" id="PS50850">
    <property type="entry name" value="MFS"/>
    <property type="match status" value="1"/>
</dbReference>
<dbReference type="SUPFAM" id="SSF103473">
    <property type="entry name" value="MFS general substrate transporter"/>
    <property type="match status" value="1"/>
</dbReference>
<evidence type="ECO:0000256" key="1">
    <source>
        <dbReference type="ARBA" id="ARBA00004141"/>
    </source>
</evidence>
<dbReference type="InterPro" id="IPR020846">
    <property type="entry name" value="MFS_dom"/>
</dbReference>
<keyword evidence="11" id="KW-1185">Reference proteome</keyword>
<keyword evidence="6 8" id="KW-0472">Membrane</keyword>
<evidence type="ECO:0000256" key="7">
    <source>
        <dbReference type="RuleBase" id="RU003346"/>
    </source>
</evidence>
<gene>
    <name evidence="10" type="ORF">BJY01DRAFT_235725</name>
</gene>
<dbReference type="InterPro" id="IPR003663">
    <property type="entry name" value="Sugar/inositol_transpt"/>
</dbReference>
<dbReference type="PROSITE" id="PS00217">
    <property type="entry name" value="SUGAR_TRANSPORT_2"/>
    <property type="match status" value="1"/>
</dbReference>
<dbReference type="InterPro" id="IPR005828">
    <property type="entry name" value="MFS_sugar_transport-like"/>
</dbReference>
<dbReference type="Proteomes" id="UP001610446">
    <property type="component" value="Unassembled WGS sequence"/>
</dbReference>
<comment type="caution">
    <text evidence="10">The sequence shown here is derived from an EMBL/GenBank/DDBJ whole genome shotgun (WGS) entry which is preliminary data.</text>
</comment>
<accession>A0ABR4JU71</accession>
<feature type="transmembrane region" description="Helical" evidence="8">
    <location>
        <begin position="193"/>
        <end position="214"/>
    </location>
</feature>
<evidence type="ECO:0000259" key="9">
    <source>
        <dbReference type="PROSITE" id="PS50850"/>
    </source>
</evidence>
<dbReference type="InterPro" id="IPR050360">
    <property type="entry name" value="MFS_Sugar_Transporters"/>
</dbReference>
<feature type="transmembrane region" description="Helical" evidence="8">
    <location>
        <begin position="96"/>
        <end position="115"/>
    </location>
</feature>
<name>A0ABR4JU71_9EURO</name>
<evidence type="ECO:0000256" key="4">
    <source>
        <dbReference type="ARBA" id="ARBA00022692"/>
    </source>
</evidence>
<dbReference type="Gene3D" id="1.20.1250.20">
    <property type="entry name" value="MFS general substrate transporter like domains"/>
    <property type="match status" value="1"/>
</dbReference>
<feature type="transmembrane region" description="Helical" evidence="8">
    <location>
        <begin position="64"/>
        <end position="84"/>
    </location>
</feature>
<reference evidence="10 11" key="1">
    <citation type="submission" date="2024-07" db="EMBL/GenBank/DDBJ databases">
        <title>Section-level genome sequencing and comparative genomics of Aspergillus sections Usti and Cavernicolus.</title>
        <authorList>
            <consortium name="Lawrence Berkeley National Laboratory"/>
            <person name="Nybo J.L."/>
            <person name="Vesth T.C."/>
            <person name="Theobald S."/>
            <person name="Frisvad J.C."/>
            <person name="Larsen T.O."/>
            <person name="Kjaerboelling I."/>
            <person name="Rothschild-Mancinelli K."/>
            <person name="Lyhne E.K."/>
            <person name="Kogle M.E."/>
            <person name="Barry K."/>
            <person name="Clum A."/>
            <person name="Na H."/>
            <person name="Ledsgaard L."/>
            <person name="Lin J."/>
            <person name="Lipzen A."/>
            <person name="Kuo A."/>
            <person name="Riley R."/>
            <person name="Mondo S."/>
            <person name="Labutti K."/>
            <person name="Haridas S."/>
            <person name="Pangalinan J."/>
            <person name="Salamov A.A."/>
            <person name="Simmons B.A."/>
            <person name="Magnuson J.K."/>
            <person name="Chen J."/>
            <person name="Drula E."/>
            <person name="Henrissat B."/>
            <person name="Wiebenga A."/>
            <person name="Lubbers R.J."/>
            <person name="Gomes A.C."/>
            <person name="Makela M.R."/>
            <person name="Stajich J."/>
            <person name="Grigoriev I.V."/>
            <person name="Mortensen U.H."/>
            <person name="De Vries R.P."/>
            <person name="Baker S.E."/>
            <person name="Andersen M.R."/>
        </authorList>
    </citation>
    <scope>NUCLEOTIDE SEQUENCE [LARGE SCALE GENOMIC DNA]</scope>
    <source>
        <strain evidence="10 11">CBS 123904</strain>
    </source>
</reference>
<dbReference type="InterPro" id="IPR005829">
    <property type="entry name" value="Sugar_transporter_CS"/>
</dbReference>
<evidence type="ECO:0000256" key="6">
    <source>
        <dbReference type="ARBA" id="ARBA00023136"/>
    </source>
</evidence>
<feature type="transmembrane region" description="Helical" evidence="8">
    <location>
        <begin position="345"/>
        <end position="364"/>
    </location>
</feature>
<dbReference type="NCBIfam" id="TIGR00879">
    <property type="entry name" value="SP"/>
    <property type="match status" value="1"/>
</dbReference>
<evidence type="ECO:0000256" key="2">
    <source>
        <dbReference type="ARBA" id="ARBA00010992"/>
    </source>
</evidence>
<feature type="transmembrane region" description="Helical" evidence="8">
    <location>
        <begin position="407"/>
        <end position="430"/>
    </location>
</feature>
<keyword evidence="5 8" id="KW-1133">Transmembrane helix</keyword>
<feature type="transmembrane region" description="Helical" evidence="8">
    <location>
        <begin position="370"/>
        <end position="395"/>
    </location>
</feature>
<dbReference type="PANTHER" id="PTHR48022:SF49">
    <property type="entry name" value="SUGAR TRANSPORTER, PUTATIVE (AFU_ORTHOLOGUE AFUA_8G01340)-RELATED"/>
    <property type="match status" value="1"/>
</dbReference>
<keyword evidence="4 8" id="KW-0812">Transmembrane</keyword>
<proteinExistence type="inferred from homology"/>
<dbReference type="InterPro" id="IPR036259">
    <property type="entry name" value="MFS_trans_sf"/>
</dbReference>
<feature type="transmembrane region" description="Helical" evidence="8">
    <location>
        <begin position="312"/>
        <end position="333"/>
    </location>
</feature>
<feature type="transmembrane region" description="Helical" evidence="8">
    <location>
        <begin position="278"/>
        <end position="300"/>
    </location>
</feature>
<evidence type="ECO:0000256" key="8">
    <source>
        <dbReference type="SAM" id="Phobius"/>
    </source>
</evidence>
<keyword evidence="3 7" id="KW-0813">Transport</keyword>
<comment type="similarity">
    <text evidence="2 7">Belongs to the major facilitator superfamily. Sugar transporter (TC 2.A.1.1) family.</text>
</comment>
<evidence type="ECO:0000256" key="3">
    <source>
        <dbReference type="ARBA" id="ARBA00022448"/>
    </source>
</evidence>
<evidence type="ECO:0000313" key="10">
    <source>
        <dbReference type="EMBL" id="KAL2843134.1"/>
    </source>
</evidence>
<evidence type="ECO:0000256" key="5">
    <source>
        <dbReference type="ARBA" id="ARBA00022989"/>
    </source>
</evidence>
<feature type="transmembrane region" description="Helical" evidence="8">
    <location>
        <begin position="442"/>
        <end position="460"/>
    </location>
</feature>
<comment type="subcellular location">
    <subcellularLocation>
        <location evidence="1">Membrane</location>
        <topology evidence="1">Multi-pass membrane protein</topology>
    </subcellularLocation>
</comment>
<evidence type="ECO:0000313" key="11">
    <source>
        <dbReference type="Proteomes" id="UP001610446"/>
    </source>
</evidence>
<protein>
    <submittedName>
        <fullName evidence="10">General substrate transporter</fullName>
    </submittedName>
</protein>